<dbReference type="InterPro" id="IPR007712">
    <property type="entry name" value="RelE/ParE_toxin"/>
</dbReference>
<evidence type="ECO:0000313" key="3">
    <source>
        <dbReference type="EMBL" id="MEE2058024.1"/>
    </source>
</evidence>
<proteinExistence type="inferred from homology"/>
<dbReference type="SUPFAM" id="SSF143011">
    <property type="entry name" value="RelE-like"/>
    <property type="match status" value="1"/>
</dbReference>
<gene>
    <name evidence="3" type="ORF">Q7514_10890</name>
</gene>
<sequence>MTRQPSEAYRVEVASPARRALSRLPGRVVHAVIEFISGPLAENLHRLSKPLRNEFEGLRSARRGDYRVLLRIDDVERVVVVVDIDHRAHIYRT</sequence>
<comment type="similarity">
    <text evidence="1">Belongs to the RelE toxin family.</text>
</comment>
<dbReference type="Pfam" id="PF05016">
    <property type="entry name" value="ParE_toxin"/>
    <property type="match status" value="1"/>
</dbReference>
<reference evidence="3 4" key="1">
    <citation type="submission" date="2023-07" db="EMBL/GenBank/DDBJ databases">
        <authorList>
            <person name="Girao M."/>
            <person name="Carvalho M.F."/>
        </authorList>
    </citation>
    <scope>NUCLEOTIDE SEQUENCE [LARGE SCALE GENOMIC DNA]</scope>
    <source>
        <strain evidence="3 4">YIM65754</strain>
    </source>
</reference>
<evidence type="ECO:0000313" key="4">
    <source>
        <dbReference type="Proteomes" id="UP001336020"/>
    </source>
</evidence>
<evidence type="ECO:0000256" key="1">
    <source>
        <dbReference type="ARBA" id="ARBA00006226"/>
    </source>
</evidence>
<dbReference type="InterPro" id="IPR035093">
    <property type="entry name" value="RelE/ParE_toxin_dom_sf"/>
</dbReference>
<dbReference type="PANTHER" id="PTHR35601:SF1">
    <property type="entry name" value="TOXIN RELE"/>
    <property type="match status" value="1"/>
</dbReference>
<keyword evidence="4" id="KW-1185">Reference proteome</keyword>
<dbReference type="PANTHER" id="PTHR35601">
    <property type="entry name" value="TOXIN RELE"/>
    <property type="match status" value="1"/>
</dbReference>
<comment type="caution">
    <text evidence="3">The sequence shown here is derived from an EMBL/GenBank/DDBJ whole genome shotgun (WGS) entry which is preliminary data.</text>
</comment>
<dbReference type="Gene3D" id="3.30.2310.20">
    <property type="entry name" value="RelE-like"/>
    <property type="match status" value="1"/>
</dbReference>
<evidence type="ECO:0000256" key="2">
    <source>
        <dbReference type="ARBA" id="ARBA00022649"/>
    </source>
</evidence>
<dbReference type="EMBL" id="JAUTXY010000004">
    <property type="protein sequence ID" value="MEE2058024.1"/>
    <property type="molecule type" value="Genomic_DNA"/>
</dbReference>
<keyword evidence="2" id="KW-1277">Toxin-antitoxin system</keyword>
<organism evidence="3 4">
    <name type="scientific">Rhodococcus artemisiae</name>
    <dbReference type="NCBI Taxonomy" id="714159"/>
    <lineage>
        <taxon>Bacteria</taxon>
        <taxon>Bacillati</taxon>
        <taxon>Actinomycetota</taxon>
        <taxon>Actinomycetes</taxon>
        <taxon>Mycobacteriales</taxon>
        <taxon>Nocardiaceae</taxon>
        <taxon>Rhodococcus</taxon>
    </lineage>
</organism>
<accession>A0ABU7L914</accession>
<protein>
    <submittedName>
        <fullName evidence="3">Type II toxin-antitoxin system RelE/ParE family toxin</fullName>
    </submittedName>
</protein>
<dbReference type="RefSeq" id="WP_330133266.1">
    <property type="nucleotide sequence ID" value="NZ_JAUTXY010000004.1"/>
</dbReference>
<name>A0ABU7L914_9NOCA</name>
<dbReference type="Proteomes" id="UP001336020">
    <property type="component" value="Unassembled WGS sequence"/>
</dbReference>